<dbReference type="NCBIfam" id="TIGR00936">
    <property type="entry name" value="ahcY"/>
    <property type="match status" value="1"/>
</dbReference>
<dbReference type="OrthoDB" id="10007170at2759"/>
<dbReference type="InterPro" id="IPR042172">
    <property type="entry name" value="Adenosylhomocyst_ase-like_sf"/>
</dbReference>
<accession>A0A1Y1WMB5</accession>
<comment type="function">
    <text evidence="1">Adenosylhomocysteine is a competitive inhibitor of S-adenosyl-L-methionine-dependent methyl transferase reactions; therefore adenosylhomocysteinase may play a key role in the control of methylations via regulation of the intracellular concentration of adenosylhomocysteine.</text>
</comment>
<dbReference type="UniPathway" id="UPA00314">
    <property type="reaction ID" value="UER00076"/>
</dbReference>
<dbReference type="RefSeq" id="XP_040747918.1">
    <property type="nucleotide sequence ID" value="XM_040889431.1"/>
</dbReference>
<feature type="binding site" evidence="10">
    <location>
        <position position="343"/>
    </location>
    <ligand>
        <name>NAD(+)</name>
        <dbReference type="ChEBI" id="CHEBI:57540"/>
    </ligand>
</feature>
<dbReference type="GO" id="GO:0033353">
    <property type="term" value="P:S-adenosylmethionine cycle"/>
    <property type="evidence" value="ECO:0007669"/>
    <property type="project" value="TreeGrafter"/>
</dbReference>
<dbReference type="InterPro" id="IPR020082">
    <property type="entry name" value="S-Ado-L-homoCys_hydrolase_CS"/>
</dbReference>
<dbReference type="PROSITE" id="PS00738">
    <property type="entry name" value="ADOHCYASE_1"/>
    <property type="match status" value="1"/>
</dbReference>
<dbReference type="AlphaFoldDB" id="A0A1Y1WMB5"/>
<evidence type="ECO:0000256" key="8">
    <source>
        <dbReference type="ARBA" id="ARBA00048858"/>
    </source>
</evidence>
<feature type="binding site" evidence="10">
    <location>
        <position position="238"/>
    </location>
    <ligand>
        <name>NAD(+)</name>
        <dbReference type="ChEBI" id="CHEBI:57540"/>
    </ligand>
</feature>
<dbReference type="FunFam" id="3.40.50.1480:FF:000004">
    <property type="entry name" value="Adenosylhomocysteinase"/>
    <property type="match status" value="1"/>
</dbReference>
<dbReference type="Pfam" id="PF05221">
    <property type="entry name" value="AdoHcyase"/>
    <property type="match status" value="1"/>
</dbReference>
<evidence type="ECO:0000256" key="12">
    <source>
        <dbReference type="RuleBase" id="RU004166"/>
    </source>
</evidence>
<evidence type="ECO:0000259" key="13">
    <source>
        <dbReference type="SMART" id="SM00997"/>
    </source>
</evidence>
<dbReference type="Proteomes" id="UP000193922">
    <property type="component" value="Unassembled WGS sequence"/>
</dbReference>
<dbReference type="InterPro" id="IPR015878">
    <property type="entry name" value="Ado_hCys_hydrolase_NAD-bd"/>
</dbReference>
<dbReference type="PANTHER" id="PTHR23420:SF0">
    <property type="entry name" value="ADENOSYLHOMOCYSTEINASE"/>
    <property type="match status" value="1"/>
</dbReference>
<keyword evidence="15" id="KW-1185">Reference proteome</keyword>
<evidence type="ECO:0000256" key="4">
    <source>
        <dbReference type="ARBA" id="ARBA00022563"/>
    </source>
</evidence>
<comment type="caution">
    <text evidence="14">The sequence shown here is derived from an EMBL/GenBank/DDBJ whole genome shotgun (WGS) entry which is preliminary data.</text>
</comment>
<feature type="binding site" evidence="9">
    <location>
        <position position="189"/>
    </location>
    <ligand>
        <name>substrate</name>
    </ligand>
</feature>
<dbReference type="HAMAP" id="MF_00563">
    <property type="entry name" value="AdoHcyase"/>
    <property type="match status" value="1"/>
</dbReference>
<keyword evidence="6 10" id="KW-0520">NAD</keyword>
<evidence type="ECO:0000256" key="3">
    <source>
        <dbReference type="ARBA" id="ARBA00007122"/>
    </source>
</evidence>
<evidence type="ECO:0000313" key="14">
    <source>
        <dbReference type="EMBL" id="ORX74707.1"/>
    </source>
</evidence>
<dbReference type="SUPFAM" id="SSF51735">
    <property type="entry name" value="NAD(P)-binding Rossmann-fold domains"/>
    <property type="match status" value="1"/>
</dbReference>
<dbReference type="PIRSF" id="PIRSF001109">
    <property type="entry name" value="Ad_hcy_hydrolase"/>
    <property type="match status" value="1"/>
</dbReference>
<dbReference type="GeneID" id="63806079"/>
<dbReference type="Pfam" id="PF00670">
    <property type="entry name" value="AdoHcyase_NAD"/>
    <property type="match status" value="1"/>
</dbReference>
<dbReference type="GO" id="GO:0005829">
    <property type="term" value="C:cytosol"/>
    <property type="evidence" value="ECO:0007669"/>
    <property type="project" value="TreeGrafter"/>
</dbReference>
<organism evidence="14 15">
    <name type="scientific">Linderina pennispora</name>
    <dbReference type="NCBI Taxonomy" id="61395"/>
    <lineage>
        <taxon>Eukaryota</taxon>
        <taxon>Fungi</taxon>
        <taxon>Fungi incertae sedis</taxon>
        <taxon>Zoopagomycota</taxon>
        <taxon>Kickxellomycotina</taxon>
        <taxon>Kickxellomycetes</taxon>
        <taxon>Kickxellales</taxon>
        <taxon>Kickxellaceae</taxon>
        <taxon>Linderina</taxon>
    </lineage>
</organism>
<dbReference type="EMBL" id="MCFD01000001">
    <property type="protein sequence ID" value="ORX74707.1"/>
    <property type="molecule type" value="Genomic_DNA"/>
</dbReference>
<feature type="domain" description="S-adenosyl-L-homocysteine hydrolase NAD binding" evidence="13">
    <location>
        <begin position="190"/>
        <end position="342"/>
    </location>
</feature>
<keyword evidence="4 11" id="KW-0554">One-carbon metabolism</keyword>
<sequence length="422" mass="45934">MSNYKVADISLAAWGRKDIELSENEMPGLMYLRKKYGPSQPLKGARIAGCLHMTIQTAVLIETLTALGAEVSWSSCNIFSTQDHAAAAIAESGVPVFAWKGETDEEYLWCIEQTLSAFKDNKPLNMILDDGGDLTTLVHEKYPQYLADIKGVSEETTTGVHHLYKMFEDGKLKVPAINVNDSVTKSKFDNLYGCRESLIDGIKRATDVMIAGKVAVGCAAALRGMGARVLVTEIDPINALQAAMEGYEVTTMEEATAEGNIFVTTTGNRDIITGVHMANMKEDAIVCNIGHFDVEIDVAWLKANAVSVDNIKAGVDRFLMPNGRHLILLAEGRLVNLACATGHPSFVMSNSFSNQVLAQIALWTDNASYPLGVHVLPKLLDEEVARAHLGQIGVKLTTLSGAQAEYLGISAEGPYKRDEYRY</sequence>
<dbReference type="PANTHER" id="PTHR23420">
    <property type="entry name" value="ADENOSYLHOMOCYSTEINASE"/>
    <property type="match status" value="1"/>
</dbReference>
<dbReference type="NCBIfam" id="NF004005">
    <property type="entry name" value="PRK05476.2-3"/>
    <property type="match status" value="1"/>
</dbReference>
<evidence type="ECO:0000256" key="6">
    <source>
        <dbReference type="ARBA" id="ARBA00023027"/>
    </source>
</evidence>
<comment type="cofactor">
    <cofactor evidence="10 11">
        <name>NAD(+)</name>
        <dbReference type="ChEBI" id="CHEBI:57540"/>
    </cofactor>
    <text evidence="10 11">Binds 1 NAD(+) per subunit.</text>
</comment>
<feature type="binding site" evidence="9">
    <location>
        <position position="155"/>
    </location>
    <ligand>
        <name>substrate</name>
    </ligand>
</feature>
<evidence type="ECO:0000256" key="2">
    <source>
        <dbReference type="ARBA" id="ARBA00005195"/>
    </source>
</evidence>
<dbReference type="Gene3D" id="3.40.50.1480">
    <property type="entry name" value="Adenosylhomocysteinase-like"/>
    <property type="match status" value="3"/>
</dbReference>
<evidence type="ECO:0000256" key="11">
    <source>
        <dbReference type="RuleBase" id="RU000548"/>
    </source>
</evidence>
<dbReference type="FunFam" id="3.40.50.720:FF:000004">
    <property type="entry name" value="Adenosylhomocysteinase"/>
    <property type="match status" value="1"/>
</dbReference>
<proteinExistence type="inferred from homology"/>
<feature type="binding site" evidence="10">
    <location>
        <position position="233"/>
    </location>
    <ligand>
        <name>NAD(+)</name>
        <dbReference type="ChEBI" id="CHEBI:57540"/>
    </ligand>
</feature>
<evidence type="ECO:0000313" key="15">
    <source>
        <dbReference type="Proteomes" id="UP000193922"/>
    </source>
</evidence>
<feature type="binding site" evidence="10">
    <location>
        <position position="336"/>
    </location>
    <ligand>
        <name>NAD(+)</name>
        <dbReference type="ChEBI" id="CHEBI:57540"/>
    </ligand>
</feature>
<comment type="similarity">
    <text evidence="3 12">Belongs to the adenosylhomocysteinase family.</text>
</comment>
<evidence type="ECO:0000256" key="9">
    <source>
        <dbReference type="PIRSR" id="PIRSR001109-1"/>
    </source>
</evidence>
<evidence type="ECO:0000256" key="7">
    <source>
        <dbReference type="ARBA" id="ARBA00034527"/>
    </source>
</evidence>
<feature type="binding site" evidence="10">
    <location>
        <begin position="156"/>
        <end position="158"/>
    </location>
    <ligand>
        <name>NAD(+)</name>
        <dbReference type="ChEBI" id="CHEBI:57540"/>
    </ligand>
</feature>
<dbReference type="InterPro" id="IPR036291">
    <property type="entry name" value="NAD(P)-bd_dom_sf"/>
</dbReference>
<evidence type="ECO:0000256" key="10">
    <source>
        <dbReference type="PIRSR" id="PIRSR001109-2"/>
    </source>
</evidence>
<feature type="binding site" evidence="9">
    <location>
        <position position="185"/>
    </location>
    <ligand>
        <name>substrate</name>
    </ligand>
</feature>
<comment type="catalytic activity">
    <reaction evidence="8 11">
        <text>S-adenosyl-L-homocysteine + H2O = L-homocysteine + adenosine</text>
        <dbReference type="Rhea" id="RHEA:21708"/>
        <dbReference type="ChEBI" id="CHEBI:15377"/>
        <dbReference type="ChEBI" id="CHEBI:16335"/>
        <dbReference type="ChEBI" id="CHEBI:57856"/>
        <dbReference type="ChEBI" id="CHEBI:58199"/>
        <dbReference type="EC" id="3.13.2.1"/>
    </reaction>
</comment>
<dbReference type="SMART" id="SM00997">
    <property type="entry name" value="AdoHcyase_NAD"/>
    <property type="match status" value="1"/>
</dbReference>
<comment type="pathway">
    <text evidence="2 11">Amino-acid biosynthesis; L-homocysteine biosynthesis; L-homocysteine from S-adenosyl-L-homocysteine: step 1/1.</text>
</comment>
<gene>
    <name evidence="14" type="ORF">DL89DRAFT_277235</name>
</gene>
<dbReference type="STRING" id="61395.A0A1Y1WMB5"/>
<dbReference type="CDD" id="cd00401">
    <property type="entry name" value="SAHH"/>
    <property type="match status" value="1"/>
</dbReference>
<dbReference type="SMART" id="SM00996">
    <property type="entry name" value="AdoHcyase"/>
    <property type="match status" value="1"/>
</dbReference>
<feature type="binding site" evidence="9">
    <location>
        <position position="54"/>
    </location>
    <ligand>
        <name>substrate</name>
    </ligand>
</feature>
<reference evidence="14 15" key="1">
    <citation type="submission" date="2016-07" db="EMBL/GenBank/DDBJ databases">
        <title>Pervasive Adenine N6-methylation of Active Genes in Fungi.</title>
        <authorList>
            <consortium name="DOE Joint Genome Institute"/>
            <person name="Mondo S.J."/>
            <person name="Dannebaum R.O."/>
            <person name="Kuo R.C."/>
            <person name="Labutti K."/>
            <person name="Haridas S."/>
            <person name="Kuo A."/>
            <person name="Salamov A."/>
            <person name="Ahrendt S.R."/>
            <person name="Lipzen A."/>
            <person name="Sullivan W."/>
            <person name="Andreopoulos W.B."/>
            <person name="Clum A."/>
            <person name="Lindquist E."/>
            <person name="Daum C."/>
            <person name="Ramamoorthy G.K."/>
            <person name="Gryganskyi A."/>
            <person name="Culley D."/>
            <person name="Magnuson J.K."/>
            <person name="James T.Y."/>
            <person name="O'Malley M.A."/>
            <person name="Stajich J.E."/>
            <person name="Spatafora J.W."/>
            <person name="Visel A."/>
            <person name="Grigoriev I.V."/>
        </authorList>
    </citation>
    <scope>NUCLEOTIDE SEQUENCE [LARGE SCALE GENOMIC DNA]</scope>
    <source>
        <strain evidence="14 15">ATCC 12442</strain>
    </source>
</reference>
<feature type="binding site" evidence="10">
    <location>
        <begin position="289"/>
        <end position="291"/>
    </location>
    <ligand>
        <name>NAD(+)</name>
        <dbReference type="ChEBI" id="CHEBI:57540"/>
    </ligand>
</feature>
<dbReference type="SUPFAM" id="SSF52283">
    <property type="entry name" value="Formate/glycerate dehydrogenase catalytic domain-like"/>
    <property type="match status" value="1"/>
</dbReference>
<dbReference type="Gene3D" id="3.40.50.720">
    <property type="entry name" value="NAD(P)-binding Rossmann-like Domain"/>
    <property type="match status" value="1"/>
</dbReference>
<dbReference type="GO" id="GO:0006730">
    <property type="term" value="P:one-carbon metabolic process"/>
    <property type="evidence" value="ECO:0007669"/>
    <property type="project" value="UniProtKB-KW"/>
</dbReference>
<dbReference type="InterPro" id="IPR000043">
    <property type="entry name" value="Adenosylhomocysteinase-like"/>
</dbReference>
<dbReference type="EC" id="3.13.2.1" evidence="7 11"/>
<protein>
    <recommendedName>
        <fullName evidence="7 11">Adenosylhomocysteinase</fullName>
        <ecNumber evidence="7 11">3.13.2.1</ecNumber>
    </recommendedName>
</protein>
<dbReference type="GO" id="GO:0004013">
    <property type="term" value="F:adenosylhomocysteinase activity"/>
    <property type="evidence" value="ECO:0007669"/>
    <property type="project" value="UniProtKB-EC"/>
</dbReference>
<name>A0A1Y1WMB5_9FUNG</name>
<evidence type="ECO:0000256" key="5">
    <source>
        <dbReference type="ARBA" id="ARBA00022801"/>
    </source>
</evidence>
<evidence type="ECO:0000256" key="1">
    <source>
        <dbReference type="ARBA" id="ARBA00002639"/>
    </source>
</evidence>
<feature type="binding site" evidence="9">
    <location>
        <position position="130"/>
    </location>
    <ligand>
        <name>substrate</name>
    </ligand>
</feature>
<keyword evidence="5 11" id="KW-0378">Hydrolase</keyword>